<dbReference type="Proteomes" id="UP000061569">
    <property type="component" value="Chromosome"/>
</dbReference>
<proteinExistence type="predicted"/>
<evidence type="ECO:0000313" key="3">
    <source>
        <dbReference type="EMBL" id="ALN55826.1"/>
    </source>
</evidence>
<dbReference type="AlphaFoldDB" id="A0A0S2DBC1"/>
<evidence type="ECO:0000313" key="4">
    <source>
        <dbReference type="Proteomes" id="UP000061569"/>
    </source>
</evidence>
<feature type="compositionally biased region" description="Polar residues" evidence="1">
    <location>
        <begin position="52"/>
        <end position="70"/>
    </location>
</feature>
<dbReference type="KEGG" id="lez:GLE_0468"/>
<evidence type="ECO:0000256" key="1">
    <source>
        <dbReference type="SAM" id="MobiDB-lite"/>
    </source>
</evidence>
<name>A0A0S2DBC1_LYSEN</name>
<accession>A0A0S2DBC1</accession>
<sequence>MGSGVQAWAPLFVCALFARPATVIAARACASGARLRRRDPTSPTGVDDRAPMSQQRRPNFVDQTPTARIR</sequence>
<dbReference type="PATRIC" id="fig|69.6.peg.464"/>
<gene>
    <name evidence="3" type="ORF">GLE_0468</name>
</gene>
<protein>
    <recommendedName>
        <fullName evidence="5">Secreted protein</fullName>
    </recommendedName>
</protein>
<dbReference type="STRING" id="69.GLE_0468"/>
<feature type="chain" id="PRO_5006594918" description="Secreted protein" evidence="2">
    <location>
        <begin position="26"/>
        <end position="70"/>
    </location>
</feature>
<keyword evidence="2" id="KW-0732">Signal</keyword>
<evidence type="ECO:0008006" key="5">
    <source>
        <dbReference type="Google" id="ProtNLM"/>
    </source>
</evidence>
<feature type="signal peptide" evidence="2">
    <location>
        <begin position="1"/>
        <end position="25"/>
    </location>
</feature>
<feature type="region of interest" description="Disordered" evidence="1">
    <location>
        <begin position="32"/>
        <end position="70"/>
    </location>
</feature>
<organism evidence="3 4">
    <name type="scientific">Lysobacter enzymogenes</name>
    <dbReference type="NCBI Taxonomy" id="69"/>
    <lineage>
        <taxon>Bacteria</taxon>
        <taxon>Pseudomonadati</taxon>
        <taxon>Pseudomonadota</taxon>
        <taxon>Gammaproteobacteria</taxon>
        <taxon>Lysobacterales</taxon>
        <taxon>Lysobacteraceae</taxon>
        <taxon>Lysobacter</taxon>
    </lineage>
</organism>
<reference evidence="3 4" key="1">
    <citation type="submission" date="2015-11" db="EMBL/GenBank/DDBJ databases">
        <title>Genome sequences of Lysobacter enzymogenes strain C3 and Lysobacter antibioticus ATCC 29479.</title>
        <authorList>
            <person name="Kobayashi D.Y."/>
        </authorList>
    </citation>
    <scope>NUCLEOTIDE SEQUENCE [LARGE SCALE GENOMIC DNA]</scope>
    <source>
        <strain evidence="3 4">C3</strain>
    </source>
</reference>
<evidence type="ECO:0000256" key="2">
    <source>
        <dbReference type="SAM" id="SignalP"/>
    </source>
</evidence>
<dbReference type="EMBL" id="CP013140">
    <property type="protein sequence ID" value="ALN55826.1"/>
    <property type="molecule type" value="Genomic_DNA"/>
</dbReference>